<evidence type="ECO:0000313" key="2">
    <source>
        <dbReference type="Proteomes" id="UP000019376"/>
    </source>
</evidence>
<evidence type="ECO:0000313" key="1">
    <source>
        <dbReference type="EMBL" id="EPS33951.1"/>
    </source>
</evidence>
<proteinExistence type="predicted"/>
<dbReference type="Proteomes" id="UP000019376">
    <property type="component" value="Unassembled WGS sequence"/>
</dbReference>
<protein>
    <submittedName>
        <fullName evidence="1">Uncharacterized protein</fullName>
    </submittedName>
</protein>
<sequence length="47" mass="5154">MRLVFPPSPRTQRCPILDALLGGAKVPTPMQGYIEGMITLPNLEMAE</sequence>
<reference evidence="1 2" key="1">
    <citation type="journal article" date="2013" name="PLoS ONE">
        <title>Genomic and secretomic analyses reveal unique features of the lignocellulolytic enzyme system of Penicillium decumbens.</title>
        <authorList>
            <person name="Liu G."/>
            <person name="Zhang L."/>
            <person name="Wei X."/>
            <person name="Zou G."/>
            <person name="Qin Y."/>
            <person name="Ma L."/>
            <person name="Li J."/>
            <person name="Zheng H."/>
            <person name="Wang S."/>
            <person name="Wang C."/>
            <person name="Xun L."/>
            <person name="Zhao G.-P."/>
            <person name="Zhou Z."/>
            <person name="Qu Y."/>
        </authorList>
    </citation>
    <scope>NUCLEOTIDE SEQUENCE [LARGE SCALE GENOMIC DNA]</scope>
    <source>
        <strain evidence="2">114-2 / CGMCC 5302</strain>
    </source>
</reference>
<accession>S7ZYR8</accession>
<gene>
    <name evidence="1" type="ORF">PDE_08913</name>
</gene>
<dbReference type="AlphaFoldDB" id="S7ZYR8"/>
<dbReference type="HOGENOM" id="CLU_3175577_0_0_1"/>
<dbReference type="EMBL" id="KB644415">
    <property type="protein sequence ID" value="EPS33951.1"/>
    <property type="molecule type" value="Genomic_DNA"/>
</dbReference>
<name>S7ZYR8_PENO1</name>
<keyword evidence="2" id="KW-1185">Reference proteome</keyword>
<organism evidence="1 2">
    <name type="scientific">Penicillium oxalicum (strain 114-2 / CGMCC 5302)</name>
    <name type="common">Penicillium decumbens</name>
    <dbReference type="NCBI Taxonomy" id="933388"/>
    <lineage>
        <taxon>Eukaryota</taxon>
        <taxon>Fungi</taxon>
        <taxon>Dikarya</taxon>
        <taxon>Ascomycota</taxon>
        <taxon>Pezizomycotina</taxon>
        <taxon>Eurotiomycetes</taxon>
        <taxon>Eurotiomycetidae</taxon>
        <taxon>Eurotiales</taxon>
        <taxon>Aspergillaceae</taxon>
        <taxon>Penicillium</taxon>
    </lineage>
</organism>